<reference evidence="1" key="1">
    <citation type="submission" date="2020-07" db="EMBL/GenBank/DDBJ databases">
        <title>Multicomponent nature underlies the extraordinary mechanical properties of spider dragline silk.</title>
        <authorList>
            <person name="Kono N."/>
            <person name="Nakamura H."/>
            <person name="Mori M."/>
            <person name="Yoshida Y."/>
            <person name="Ohtoshi R."/>
            <person name="Malay A.D."/>
            <person name="Moran D.A.P."/>
            <person name="Tomita M."/>
            <person name="Numata K."/>
            <person name="Arakawa K."/>
        </authorList>
    </citation>
    <scope>NUCLEOTIDE SEQUENCE</scope>
</reference>
<accession>A0A8X6HHZ6</accession>
<sequence length="102" mass="11284">MFLPDGKLERPSLDLSSGGMMVINWLYLSDRTSRSKYPIDTGADVLVIPLTTVSKHLPPASPQFFAANGTIISTYGQKLVTLDLGLRRVFKRPFIIAKSCNQ</sequence>
<gene>
    <name evidence="1" type="primary">pol_1817</name>
    <name evidence="1" type="ORF">TNCT_402641</name>
</gene>
<proteinExistence type="predicted"/>
<organism evidence="1 2">
    <name type="scientific">Trichonephila clavata</name>
    <name type="common">Joro spider</name>
    <name type="synonym">Nephila clavata</name>
    <dbReference type="NCBI Taxonomy" id="2740835"/>
    <lineage>
        <taxon>Eukaryota</taxon>
        <taxon>Metazoa</taxon>
        <taxon>Ecdysozoa</taxon>
        <taxon>Arthropoda</taxon>
        <taxon>Chelicerata</taxon>
        <taxon>Arachnida</taxon>
        <taxon>Araneae</taxon>
        <taxon>Araneomorphae</taxon>
        <taxon>Entelegynae</taxon>
        <taxon>Araneoidea</taxon>
        <taxon>Nephilidae</taxon>
        <taxon>Trichonephila</taxon>
    </lineage>
</organism>
<name>A0A8X6HHZ6_TRICU</name>
<evidence type="ECO:0000313" key="2">
    <source>
        <dbReference type="Proteomes" id="UP000887116"/>
    </source>
</evidence>
<comment type="caution">
    <text evidence="1">The sequence shown here is derived from an EMBL/GenBank/DDBJ whole genome shotgun (WGS) entry which is preliminary data.</text>
</comment>
<dbReference type="AlphaFoldDB" id="A0A8X6HHZ6"/>
<keyword evidence="2" id="KW-1185">Reference proteome</keyword>
<dbReference type="Proteomes" id="UP000887116">
    <property type="component" value="Unassembled WGS sequence"/>
</dbReference>
<protein>
    <submittedName>
        <fullName evidence="1">Retrovirus-related Pol polyprotein from transposon 297</fullName>
    </submittedName>
</protein>
<dbReference type="OrthoDB" id="6429882at2759"/>
<dbReference type="EMBL" id="BMAO01028398">
    <property type="protein sequence ID" value="GFR24316.1"/>
    <property type="molecule type" value="Genomic_DNA"/>
</dbReference>
<evidence type="ECO:0000313" key="1">
    <source>
        <dbReference type="EMBL" id="GFR24316.1"/>
    </source>
</evidence>